<keyword evidence="7" id="KW-1185">Reference proteome</keyword>
<dbReference type="PANTHER" id="PTHR30480:SF16">
    <property type="entry name" value="GLYCOSIDE HYDROLASE FAMILY 3 DOMAIN PROTEIN"/>
    <property type="match status" value="1"/>
</dbReference>
<dbReference type="HOGENOM" id="CLU_008392_0_3_11"/>
<dbReference type="SUPFAM" id="SSF51445">
    <property type="entry name" value="(Trans)glycosidases"/>
    <property type="match status" value="1"/>
</dbReference>
<name>A0A023X4U8_RUBRA</name>
<dbReference type="STRING" id="42256.RradSPS_1771"/>
<dbReference type="InterPro" id="IPR036962">
    <property type="entry name" value="Glyco_hydro_3_N_sf"/>
</dbReference>
<dbReference type="EMBL" id="CP007514">
    <property type="protein sequence ID" value="AHY47054.1"/>
    <property type="molecule type" value="Genomic_DNA"/>
</dbReference>
<sequence length="415" mass="43709">MRVATVFFTLPFSASRSGGCGGSRRPAFRTVSLYALLAGFALFLCVSCGGGGSEPDAETTGPAAGEEPEEAGEPVEDIVARMSVEELVGQMFVISAQSTEMDYYLEKMIRERNIGGVLLFGYNMESEEGVRALTESAQRLSMETEPAVPMFFGVDHEGGEVSSAPWVEPFPAPAEVGAAGDPEAARRNARAIGEQLSRAGINTDFAPVVDTGFGAAIGTRAYSDDPAVVSEMGGAAIRGFREAGVVSSAKHFPNHGPATSDSHEALPVIDHDEQTIQTYDLPPFRAAVDAGVPMVMVGHLVYPAVDPENPASLSETWIRTLREDLGFEGVVVTDDLAMSGANGGRPPAEAAVRAVKAGNDLLIISSPPEEQAEAYNAIVRAVRAGEIDEAGIRASVGRIMEVKREYSLHGADGGF</sequence>
<dbReference type="Pfam" id="PF00933">
    <property type="entry name" value="Glyco_hydro_3"/>
    <property type="match status" value="1"/>
</dbReference>
<dbReference type="eggNOG" id="COG1472">
    <property type="taxonomic scope" value="Bacteria"/>
</dbReference>
<proteinExistence type="inferred from homology"/>
<evidence type="ECO:0000256" key="2">
    <source>
        <dbReference type="ARBA" id="ARBA00022801"/>
    </source>
</evidence>
<keyword evidence="2" id="KW-0378">Hydrolase</keyword>
<dbReference type="GO" id="GO:0004553">
    <property type="term" value="F:hydrolase activity, hydrolyzing O-glycosyl compounds"/>
    <property type="evidence" value="ECO:0007669"/>
    <property type="project" value="InterPro"/>
</dbReference>
<evidence type="ECO:0000256" key="1">
    <source>
        <dbReference type="ARBA" id="ARBA00005336"/>
    </source>
</evidence>
<comment type="similarity">
    <text evidence="1">Belongs to the glycosyl hydrolase 3 family.</text>
</comment>
<dbReference type="InterPro" id="IPR001764">
    <property type="entry name" value="Glyco_hydro_3_N"/>
</dbReference>
<organism evidence="6 7">
    <name type="scientific">Rubrobacter radiotolerans</name>
    <name type="common">Arthrobacter radiotolerans</name>
    <dbReference type="NCBI Taxonomy" id="42256"/>
    <lineage>
        <taxon>Bacteria</taxon>
        <taxon>Bacillati</taxon>
        <taxon>Actinomycetota</taxon>
        <taxon>Rubrobacteria</taxon>
        <taxon>Rubrobacterales</taxon>
        <taxon>Rubrobacteraceae</taxon>
        <taxon>Rubrobacter</taxon>
    </lineage>
</organism>
<evidence type="ECO:0000259" key="5">
    <source>
        <dbReference type="Pfam" id="PF00933"/>
    </source>
</evidence>
<reference evidence="6 7" key="1">
    <citation type="submission" date="2014-03" db="EMBL/GenBank/DDBJ databases">
        <title>Complete genome sequence of the Radio-Resistant Rubrobacter radiotolerans RSPS-4.</title>
        <authorList>
            <person name="Egas C.C."/>
            <person name="Barroso C.C."/>
            <person name="Froufe H.J.C."/>
            <person name="Pacheco J.J."/>
            <person name="Albuquerque L.L."/>
            <person name="da Costa M.M.S."/>
        </authorList>
    </citation>
    <scope>NUCLEOTIDE SEQUENCE [LARGE SCALE GENOMIC DNA]</scope>
    <source>
        <strain evidence="6 7">RSPS-4</strain>
    </source>
</reference>
<dbReference type="GO" id="GO:0005975">
    <property type="term" value="P:carbohydrate metabolic process"/>
    <property type="evidence" value="ECO:0007669"/>
    <property type="project" value="InterPro"/>
</dbReference>
<evidence type="ECO:0000256" key="4">
    <source>
        <dbReference type="SAM" id="MobiDB-lite"/>
    </source>
</evidence>
<dbReference type="GO" id="GO:0009254">
    <property type="term" value="P:peptidoglycan turnover"/>
    <property type="evidence" value="ECO:0007669"/>
    <property type="project" value="TreeGrafter"/>
</dbReference>
<dbReference type="AlphaFoldDB" id="A0A023X4U8"/>
<feature type="domain" description="Glycoside hydrolase family 3 N-terminal" evidence="5">
    <location>
        <begin position="84"/>
        <end position="402"/>
    </location>
</feature>
<feature type="region of interest" description="Disordered" evidence="4">
    <location>
        <begin position="54"/>
        <end position="73"/>
    </location>
</feature>
<evidence type="ECO:0000256" key="3">
    <source>
        <dbReference type="ARBA" id="ARBA00023295"/>
    </source>
</evidence>
<dbReference type="Gene3D" id="3.20.20.300">
    <property type="entry name" value="Glycoside hydrolase, family 3, N-terminal domain"/>
    <property type="match status" value="1"/>
</dbReference>
<keyword evidence="3 6" id="KW-0326">Glycosidase</keyword>
<dbReference type="InterPro" id="IPR017853">
    <property type="entry name" value="GH"/>
</dbReference>
<dbReference type="PRINTS" id="PR00133">
    <property type="entry name" value="GLHYDRLASE3"/>
</dbReference>
<protein>
    <submittedName>
        <fullName evidence="6">Beta-glucosidase-related glycosidase</fullName>
    </submittedName>
</protein>
<evidence type="ECO:0000313" key="7">
    <source>
        <dbReference type="Proteomes" id="UP000025229"/>
    </source>
</evidence>
<dbReference type="PANTHER" id="PTHR30480">
    <property type="entry name" value="BETA-HEXOSAMINIDASE-RELATED"/>
    <property type="match status" value="1"/>
</dbReference>
<gene>
    <name evidence="6" type="ORF">RradSPS_1771</name>
</gene>
<evidence type="ECO:0000313" key="6">
    <source>
        <dbReference type="EMBL" id="AHY47054.1"/>
    </source>
</evidence>
<dbReference type="KEGG" id="rrd:RradSPS_1771"/>
<dbReference type="Proteomes" id="UP000025229">
    <property type="component" value="Chromosome"/>
</dbReference>
<dbReference type="InterPro" id="IPR050226">
    <property type="entry name" value="NagZ_Beta-hexosaminidase"/>
</dbReference>
<accession>A0A023X4U8</accession>